<dbReference type="GO" id="GO:0005524">
    <property type="term" value="F:ATP binding"/>
    <property type="evidence" value="ECO:0007669"/>
    <property type="project" value="UniProtKB-UniRule"/>
</dbReference>
<dbReference type="Pfam" id="PF00401">
    <property type="entry name" value="ATP-synt_DE"/>
    <property type="match status" value="1"/>
</dbReference>
<dbReference type="GO" id="GO:0045259">
    <property type="term" value="C:proton-transporting ATP synthase complex"/>
    <property type="evidence" value="ECO:0007669"/>
    <property type="project" value="UniProtKB-KW"/>
</dbReference>
<comment type="subcellular location">
    <subcellularLocation>
        <location evidence="2 14">Cell membrane</location>
        <topology evidence="2 14">Peripheral membrane protein</topology>
    </subcellularLocation>
</comment>
<evidence type="ECO:0000313" key="19">
    <source>
        <dbReference type="EMBL" id="BBP92855.1"/>
    </source>
</evidence>
<evidence type="ECO:0000256" key="12">
    <source>
        <dbReference type="ARBA" id="ARBA00030215"/>
    </source>
</evidence>
<evidence type="ECO:0000256" key="5">
    <source>
        <dbReference type="ARBA" id="ARBA00022448"/>
    </source>
</evidence>
<dbReference type="SUPFAM" id="SSF51344">
    <property type="entry name" value="Epsilon subunit of F1F0-ATP synthase N-terminal domain"/>
    <property type="match status" value="1"/>
</dbReference>
<evidence type="ECO:0000256" key="11">
    <source>
        <dbReference type="ARBA" id="ARBA00023310"/>
    </source>
</evidence>
<keyword evidence="9 14" id="KW-0472">Membrane</keyword>
<keyword evidence="10 14" id="KW-0139">CF(1)</keyword>
<organism evidence="19 20">
    <name type="scientific">Bacillus safensis</name>
    <dbReference type="NCBI Taxonomy" id="561879"/>
    <lineage>
        <taxon>Bacteria</taxon>
        <taxon>Bacillati</taxon>
        <taxon>Bacillota</taxon>
        <taxon>Bacilli</taxon>
        <taxon>Bacillales</taxon>
        <taxon>Bacillaceae</taxon>
        <taxon>Bacillus</taxon>
    </lineage>
</organism>
<keyword evidence="8 14" id="KW-0406">Ion transport</keyword>
<dbReference type="Gene3D" id="1.20.5.440">
    <property type="entry name" value="ATP synthase delta/epsilon subunit, C-terminal domain"/>
    <property type="match status" value="1"/>
</dbReference>
<proteinExistence type="inferred from homology"/>
<evidence type="ECO:0000256" key="3">
    <source>
        <dbReference type="ARBA" id="ARBA00005712"/>
    </source>
</evidence>
<feature type="region of interest" description="Disordered" evidence="16">
    <location>
        <begin position="89"/>
        <end position="112"/>
    </location>
</feature>
<dbReference type="HAMAP" id="MF_00530">
    <property type="entry name" value="ATP_synth_epsil_bac"/>
    <property type="match status" value="1"/>
</dbReference>
<accession>A0A5S9MJ95</accession>
<protein>
    <recommendedName>
        <fullName evidence="4 14">ATP synthase epsilon chain</fullName>
    </recommendedName>
    <alternativeName>
        <fullName evidence="13 14">ATP synthase F1 sector epsilon subunit</fullName>
    </alternativeName>
    <alternativeName>
        <fullName evidence="12 14">F-ATPase epsilon subunit</fullName>
    </alternativeName>
</protein>
<evidence type="ECO:0000259" key="17">
    <source>
        <dbReference type="Pfam" id="PF00401"/>
    </source>
</evidence>
<reference evidence="19 20" key="1">
    <citation type="submission" date="2019-12" db="EMBL/GenBank/DDBJ databases">
        <title>Full genome sequence of a Bacillus safensis strain isolated from commercially available natto in Indonesia.</title>
        <authorList>
            <person name="Yoshida M."/>
            <person name="Uomi M."/>
            <person name="Waturangi D."/>
            <person name="Ekaputri J.J."/>
            <person name="Setiamarga D.H.E."/>
        </authorList>
    </citation>
    <scope>NUCLEOTIDE SEQUENCE [LARGE SCALE GENOMIC DNA]</scope>
    <source>
        <strain evidence="19 20">IDN1</strain>
    </source>
</reference>
<evidence type="ECO:0000256" key="14">
    <source>
        <dbReference type="HAMAP-Rule" id="MF_00530"/>
    </source>
</evidence>
<dbReference type="GO" id="GO:0005886">
    <property type="term" value="C:plasma membrane"/>
    <property type="evidence" value="ECO:0007669"/>
    <property type="project" value="UniProtKB-SubCell"/>
</dbReference>
<dbReference type="Pfam" id="PF02823">
    <property type="entry name" value="ATP-synt_DE_N"/>
    <property type="match status" value="1"/>
</dbReference>
<dbReference type="AlphaFoldDB" id="A0A5S9MJ95"/>
<keyword evidence="6 14" id="KW-1003">Cell membrane</keyword>
<dbReference type="InterPro" id="IPR036794">
    <property type="entry name" value="ATP_F1_dsu/esu_C_sf"/>
</dbReference>
<dbReference type="NCBIfam" id="TIGR01216">
    <property type="entry name" value="ATP_synt_epsi"/>
    <property type="match status" value="1"/>
</dbReference>
<dbReference type="InterPro" id="IPR020547">
    <property type="entry name" value="ATP_synth_F1_esu_C"/>
</dbReference>
<evidence type="ECO:0000256" key="15">
    <source>
        <dbReference type="RuleBase" id="RU003656"/>
    </source>
</evidence>
<gene>
    <name evidence="14 19" type="primary">atpC</name>
    <name evidence="19" type="ORF">BsIDN1_64730</name>
</gene>
<dbReference type="NCBIfam" id="NF009980">
    <property type="entry name" value="PRK13446.1"/>
    <property type="match status" value="1"/>
</dbReference>
<dbReference type="FunFam" id="2.60.15.10:FF:000001">
    <property type="entry name" value="ATP synthase epsilon chain"/>
    <property type="match status" value="1"/>
</dbReference>
<dbReference type="PANTHER" id="PTHR13822">
    <property type="entry name" value="ATP SYNTHASE DELTA/EPSILON CHAIN"/>
    <property type="match status" value="1"/>
</dbReference>
<dbReference type="EMBL" id="AP021906">
    <property type="protein sequence ID" value="BBP92855.1"/>
    <property type="molecule type" value="Genomic_DNA"/>
</dbReference>
<dbReference type="InterPro" id="IPR001469">
    <property type="entry name" value="ATP_synth_F1_dsu/esu"/>
</dbReference>
<evidence type="ECO:0000256" key="7">
    <source>
        <dbReference type="ARBA" id="ARBA00022781"/>
    </source>
</evidence>
<sequence>MKTVQVNIVTPDGPVYQADVEMVSVRAESGELGILAGHVPMVAPLKIGAVRLKHSGSTELVAVSGGFVEVRPEQVTILAQAAETSDKVDVDRAKSAKQRAEEHLNHPNESDVRRAELALKRALNRLNVAGNKTENPSYHCDKKDFFLG</sequence>
<keyword evidence="7 14" id="KW-0375">Hydrogen ion transport</keyword>
<keyword evidence="5 14" id="KW-0813">Transport</keyword>
<feature type="domain" description="ATP synthase F1 complex delta/epsilon subunit N-terminal" evidence="18">
    <location>
        <begin position="5"/>
        <end position="82"/>
    </location>
</feature>
<name>A0A5S9MJ95_BACIA</name>
<evidence type="ECO:0000313" key="20">
    <source>
        <dbReference type="Proteomes" id="UP000464658"/>
    </source>
</evidence>
<evidence type="ECO:0000256" key="6">
    <source>
        <dbReference type="ARBA" id="ARBA00022475"/>
    </source>
</evidence>
<dbReference type="InterPro" id="IPR036771">
    <property type="entry name" value="ATPsynth_dsu/esu_N"/>
</dbReference>
<dbReference type="FunFam" id="1.20.5.440:FF:000001">
    <property type="entry name" value="ATP synthase epsilon chain"/>
    <property type="match status" value="1"/>
</dbReference>
<evidence type="ECO:0000259" key="18">
    <source>
        <dbReference type="Pfam" id="PF02823"/>
    </source>
</evidence>
<dbReference type="NCBIfam" id="NF001846">
    <property type="entry name" value="PRK00571.1-3"/>
    <property type="match status" value="1"/>
</dbReference>
<dbReference type="SUPFAM" id="SSF46604">
    <property type="entry name" value="Epsilon subunit of F1F0-ATP synthase C-terminal domain"/>
    <property type="match status" value="1"/>
</dbReference>
<dbReference type="InterPro" id="IPR020546">
    <property type="entry name" value="ATP_synth_F1_dsu/esu_N"/>
</dbReference>
<keyword evidence="11 14" id="KW-0066">ATP synthesis</keyword>
<evidence type="ECO:0000256" key="2">
    <source>
        <dbReference type="ARBA" id="ARBA00004202"/>
    </source>
</evidence>
<evidence type="ECO:0000256" key="1">
    <source>
        <dbReference type="ARBA" id="ARBA00003543"/>
    </source>
</evidence>
<evidence type="ECO:0000256" key="9">
    <source>
        <dbReference type="ARBA" id="ARBA00023136"/>
    </source>
</evidence>
<evidence type="ECO:0000256" key="4">
    <source>
        <dbReference type="ARBA" id="ARBA00014480"/>
    </source>
</evidence>
<comment type="similarity">
    <text evidence="3 14 15">Belongs to the ATPase epsilon chain family.</text>
</comment>
<feature type="domain" description="ATP synthase epsilon subunit C-terminal" evidence="17">
    <location>
        <begin position="88"/>
        <end position="130"/>
    </location>
</feature>
<evidence type="ECO:0000256" key="13">
    <source>
        <dbReference type="ARBA" id="ARBA00031795"/>
    </source>
</evidence>
<evidence type="ECO:0000256" key="16">
    <source>
        <dbReference type="SAM" id="MobiDB-lite"/>
    </source>
</evidence>
<evidence type="ECO:0000256" key="10">
    <source>
        <dbReference type="ARBA" id="ARBA00023196"/>
    </source>
</evidence>
<comment type="function">
    <text evidence="1 14">Produces ATP from ADP in the presence of a proton gradient across the membrane.</text>
</comment>
<dbReference type="PANTHER" id="PTHR13822:SF10">
    <property type="entry name" value="ATP SYNTHASE EPSILON CHAIN, CHLOROPLASTIC"/>
    <property type="match status" value="1"/>
</dbReference>
<comment type="subunit">
    <text evidence="14 15">F-type ATPases have 2 components, CF(1) - the catalytic core - and CF(0) - the membrane proton channel. CF(1) has five subunits: alpha(3), beta(3), gamma(1), delta(1), epsilon(1). CF(0) has three main subunits: a, b and c.</text>
</comment>
<dbReference type="GO" id="GO:0046933">
    <property type="term" value="F:proton-transporting ATP synthase activity, rotational mechanism"/>
    <property type="evidence" value="ECO:0007669"/>
    <property type="project" value="UniProtKB-UniRule"/>
</dbReference>
<dbReference type="CDD" id="cd12152">
    <property type="entry name" value="F1-ATPase_delta"/>
    <property type="match status" value="1"/>
</dbReference>
<evidence type="ECO:0000256" key="8">
    <source>
        <dbReference type="ARBA" id="ARBA00023065"/>
    </source>
</evidence>
<dbReference type="Gene3D" id="2.60.15.10">
    <property type="entry name" value="F0F1 ATP synthase delta/epsilon subunit, N-terminal"/>
    <property type="match status" value="1"/>
</dbReference>
<dbReference type="Proteomes" id="UP000464658">
    <property type="component" value="Chromosome"/>
</dbReference>